<dbReference type="InterPro" id="IPR011050">
    <property type="entry name" value="Pectin_lyase_fold/virulence"/>
</dbReference>
<evidence type="ECO:0000313" key="2">
    <source>
        <dbReference type="Proteomes" id="UP000199634"/>
    </source>
</evidence>
<name>A0A1H6K5D4_9FLAO</name>
<dbReference type="Proteomes" id="UP000199634">
    <property type="component" value="Unassembled WGS sequence"/>
</dbReference>
<dbReference type="EMBL" id="FNXE01000007">
    <property type="protein sequence ID" value="SEH67015.1"/>
    <property type="molecule type" value="Genomic_DNA"/>
</dbReference>
<keyword evidence="2" id="KW-1185">Reference proteome</keyword>
<protein>
    <recommendedName>
        <fullName evidence="3">Right-handed parallel beta-helix repeat-containing protein</fullName>
    </recommendedName>
</protein>
<dbReference type="PROSITE" id="PS51257">
    <property type="entry name" value="PROKAR_LIPOPROTEIN"/>
    <property type="match status" value="1"/>
</dbReference>
<organism evidence="1 2">
    <name type="scientific">Paenimyroides marinum</name>
    <dbReference type="NCBI Taxonomy" id="1159016"/>
    <lineage>
        <taxon>Bacteria</taxon>
        <taxon>Pseudomonadati</taxon>
        <taxon>Bacteroidota</taxon>
        <taxon>Flavobacteriia</taxon>
        <taxon>Flavobacteriales</taxon>
        <taxon>Flavobacteriaceae</taxon>
        <taxon>Paenimyroides</taxon>
    </lineage>
</organism>
<dbReference type="SUPFAM" id="SSF51126">
    <property type="entry name" value="Pectin lyase-like"/>
    <property type="match status" value="1"/>
</dbReference>
<dbReference type="STRING" id="1159016.SAMN02927937_00788"/>
<proteinExistence type="predicted"/>
<dbReference type="AlphaFoldDB" id="A0A1H6K5D4"/>
<dbReference type="RefSeq" id="WP_091096552.1">
    <property type="nucleotide sequence ID" value="NZ_FNXE01000007.1"/>
</dbReference>
<evidence type="ECO:0008006" key="3">
    <source>
        <dbReference type="Google" id="ProtNLM"/>
    </source>
</evidence>
<reference evidence="2" key="1">
    <citation type="submission" date="2016-10" db="EMBL/GenBank/DDBJ databases">
        <authorList>
            <person name="Varghese N."/>
            <person name="Submissions S."/>
        </authorList>
    </citation>
    <scope>NUCLEOTIDE SEQUENCE [LARGE SCALE GENOMIC DNA]</scope>
    <source>
        <strain evidence="2">CGMCC 1.10825</strain>
    </source>
</reference>
<sequence length="505" mass="56657">MRIFYNIIILFFIIGFVSCRDDFNFEPSSGSELAFSKDTVYLDTIFSNIGSSTYNLKVYNKSNKDIKIPSIRLSKGESSNFRLMVDGMAGKSFENVELLANDSMFIFVETTVDIKQQTNGKEFLYTDEILFQSGSQQQKVNLVTLVKDAVFLYPQKFQDGSYESLNFGDVQIYGFFLDENDAVNGNELEWTNDKPYVIYGYAAVPPNKILTITEGAEVHFHRNSGLVTFSDAAINANGSIENPIVFQGDRLEPSFEDTPGQWDGIWISQDSDASFSNVIIKNAIDGLFINKNKLPVNLNNLQVYNCEKNGLLLQVAHVTGTNIVTNNCGVAALNINYGGTYDFIHCTFANYWSRLNQTAVIINNGDGTNEFALQARFKNSIIYGNASESLLLVPANKETNFSFTFEYSLIKFLNSANRFNTESFPYQFTNNTYYTNSLIAKTFNEHQPYFFNTSKNELMITDKATSLINFGNAAYAQQVPQDLLGKSRLTSADLGAYQHVNSSAD</sequence>
<evidence type="ECO:0000313" key="1">
    <source>
        <dbReference type="EMBL" id="SEH67015.1"/>
    </source>
</evidence>
<gene>
    <name evidence="1" type="ORF">SAMN02927937_00788</name>
</gene>
<accession>A0A1H6K5D4</accession>
<dbReference type="OrthoDB" id="1111178at2"/>